<dbReference type="AlphaFoldDB" id="A0AA41W701"/>
<reference evidence="6 7" key="1">
    <citation type="journal article" date="2013" name="Antonie Van Leeuwenhoek">
        <title>Echinimonas agarilytica gen. nov., sp. nov., a new gammaproteobacterium isolated from the sea urchin Strongylocentrotus intermedius.</title>
        <authorList>
            <person name="Nedashkovskaya O.I."/>
            <person name="Stenkova A.M."/>
            <person name="Zhukova N.V."/>
            <person name="Van Trappen S."/>
            <person name="Lee J.S."/>
            <person name="Kim S.B."/>
        </authorList>
    </citation>
    <scope>NUCLEOTIDE SEQUENCE [LARGE SCALE GENOMIC DNA]</scope>
    <source>
        <strain evidence="6 7">KMM 6351</strain>
    </source>
</reference>
<evidence type="ECO:0000256" key="4">
    <source>
        <dbReference type="ARBA" id="ARBA00023239"/>
    </source>
</evidence>
<evidence type="ECO:0000256" key="1">
    <source>
        <dbReference type="ARBA" id="ARBA00004761"/>
    </source>
</evidence>
<gene>
    <name evidence="6" type="ORF">NAF29_11010</name>
</gene>
<dbReference type="InterPro" id="IPR031338">
    <property type="entry name" value="KDPG/KHG_AS_2"/>
</dbReference>
<comment type="subunit">
    <text evidence="3">Homotrimer.</text>
</comment>
<dbReference type="PANTHER" id="PTHR30246">
    <property type="entry name" value="2-KETO-3-DEOXY-6-PHOSPHOGLUCONATE ALDOLASE"/>
    <property type="match status" value="1"/>
</dbReference>
<name>A0AA41W701_9GAMM</name>
<keyword evidence="4" id="KW-0456">Lyase</keyword>
<dbReference type="PANTHER" id="PTHR30246:SF1">
    <property type="entry name" value="2-DEHYDRO-3-DEOXY-6-PHOSPHOGALACTONATE ALDOLASE-RELATED"/>
    <property type="match status" value="1"/>
</dbReference>
<evidence type="ECO:0000313" key="6">
    <source>
        <dbReference type="EMBL" id="MCM2680195.1"/>
    </source>
</evidence>
<dbReference type="RefSeq" id="WP_251261615.1">
    <property type="nucleotide sequence ID" value="NZ_JAMQGP010000004.1"/>
</dbReference>
<sequence>MRQHRLGRILEEKLVMIIRVKNPDDIDAIVECFDLAGVRVLEITSNTPKYCDAIRRLKKAYPHLLIGAGTVTNASLAHEAIEAGAEFLVTPNTSEEIVSVAHQHEVPVLMGAFSPTEIVTAVEAGADIVKLFPAGSLGTEYLESLAKGPLNDVIFMPVGGVSDDNFKSWFDAGGKGVGIGGSLAQPVRSEEQKQALVQRLKAVVEQLHTKERY</sequence>
<dbReference type="GO" id="GO:0016829">
    <property type="term" value="F:lyase activity"/>
    <property type="evidence" value="ECO:0007669"/>
    <property type="project" value="UniProtKB-KW"/>
</dbReference>
<organism evidence="6 7">
    <name type="scientific">Echinimonas agarilytica</name>
    <dbReference type="NCBI Taxonomy" id="1215918"/>
    <lineage>
        <taxon>Bacteria</taxon>
        <taxon>Pseudomonadati</taxon>
        <taxon>Pseudomonadota</taxon>
        <taxon>Gammaproteobacteria</taxon>
        <taxon>Alteromonadales</taxon>
        <taxon>Echinimonadaceae</taxon>
        <taxon>Echinimonas</taxon>
    </lineage>
</organism>
<dbReference type="EMBL" id="JAMQGP010000004">
    <property type="protein sequence ID" value="MCM2680195.1"/>
    <property type="molecule type" value="Genomic_DNA"/>
</dbReference>
<accession>A0AA41W701</accession>
<keyword evidence="5" id="KW-0119">Carbohydrate metabolism</keyword>
<evidence type="ECO:0000313" key="7">
    <source>
        <dbReference type="Proteomes" id="UP001165393"/>
    </source>
</evidence>
<dbReference type="Pfam" id="PF01081">
    <property type="entry name" value="Aldolase"/>
    <property type="match status" value="1"/>
</dbReference>
<protein>
    <submittedName>
        <fullName evidence="6">Bifunctional 4-hydroxy-2-oxoglutarate aldolase/2-dehydro-3-deoxy-phosphogluconate aldolase</fullName>
    </submittedName>
</protein>
<comment type="caution">
    <text evidence="6">The sequence shown here is derived from an EMBL/GenBank/DDBJ whole genome shotgun (WGS) entry which is preliminary data.</text>
</comment>
<evidence type="ECO:0000256" key="2">
    <source>
        <dbReference type="ARBA" id="ARBA00006906"/>
    </source>
</evidence>
<evidence type="ECO:0000256" key="3">
    <source>
        <dbReference type="ARBA" id="ARBA00011233"/>
    </source>
</evidence>
<dbReference type="CDD" id="cd00452">
    <property type="entry name" value="KDPG_aldolase"/>
    <property type="match status" value="1"/>
</dbReference>
<dbReference type="Proteomes" id="UP001165393">
    <property type="component" value="Unassembled WGS sequence"/>
</dbReference>
<proteinExistence type="inferred from homology"/>
<dbReference type="Gene3D" id="3.20.20.70">
    <property type="entry name" value="Aldolase class I"/>
    <property type="match status" value="1"/>
</dbReference>
<evidence type="ECO:0000256" key="5">
    <source>
        <dbReference type="ARBA" id="ARBA00023277"/>
    </source>
</evidence>
<dbReference type="NCBIfam" id="TIGR01182">
    <property type="entry name" value="eda"/>
    <property type="match status" value="1"/>
</dbReference>
<comment type="similarity">
    <text evidence="2">Belongs to the KHG/KDPG aldolase family.</text>
</comment>
<keyword evidence="7" id="KW-1185">Reference proteome</keyword>
<dbReference type="SUPFAM" id="SSF51569">
    <property type="entry name" value="Aldolase"/>
    <property type="match status" value="1"/>
</dbReference>
<dbReference type="InterPro" id="IPR000887">
    <property type="entry name" value="Aldlse_KDPG_KHG"/>
</dbReference>
<dbReference type="InterPro" id="IPR013785">
    <property type="entry name" value="Aldolase_TIM"/>
</dbReference>
<dbReference type="PROSITE" id="PS00160">
    <property type="entry name" value="ALDOLASE_KDPG_KHG_2"/>
    <property type="match status" value="1"/>
</dbReference>
<comment type="pathway">
    <text evidence="1">Carbohydrate acid metabolism.</text>
</comment>